<name>A0AA49GHV7_9BACT</name>
<feature type="domain" description="Uncharacterized protein TP-0789" evidence="3">
    <location>
        <begin position="73"/>
        <end position="259"/>
    </location>
</feature>
<dbReference type="CDD" id="cd16329">
    <property type="entry name" value="LolA_like"/>
    <property type="match status" value="1"/>
</dbReference>
<evidence type="ECO:0000259" key="3">
    <source>
        <dbReference type="Pfam" id="PF17131"/>
    </source>
</evidence>
<dbReference type="InterPro" id="IPR029046">
    <property type="entry name" value="LolA/LolB/LppX"/>
</dbReference>
<feature type="signal peptide" evidence="2">
    <location>
        <begin position="1"/>
        <end position="22"/>
    </location>
</feature>
<sequence length="259" mass="30047">MYKLTLFYTAFLLCLLPAIVTAQSERGYDIMHRCDEEAIADDEYFQLSMTLTNKQGQERKRTLEQHTKTDVSGNRSSMIKFLSPADVAGTGFLAIEYSGRDDDQWLYLPAFRKTRRISPNNESDYFVGSDFTFEDLNREDLEEHTYSLEGEETVDGAACFLIHAMPKDPKSSGYSKRELWVTQDNYVLVQAKFYDGTGEMLKEYHASDIKNIASTTKWRPYRMEMQNHQNGHQTVLEFDNIVLNEGVDEQLFTQRFLQK</sequence>
<keyword evidence="1 2" id="KW-0732">Signal</keyword>
<feature type="chain" id="PRO_5041206110" evidence="2">
    <location>
        <begin position="23"/>
        <end position="259"/>
    </location>
</feature>
<accession>A0AA49GHV7</accession>
<reference evidence="4" key="1">
    <citation type="journal article" date="2023" name="Comput. Struct. Biotechnol. J.">
        <title>Discovery of a novel marine Bacteroidetes with a rich repertoire of carbohydrate-active enzymes.</title>
        <authorList>
            <person name="Chen B."/>
            <person name="Liu G."/>
            <person name="Chen Q."/>
            <person name="Wang H."/>
            <person name="Liu L."/>
            <person name="Tang K."/>
        </authorList>
    </citation>
    <scope>NUCLEOTIDE SEQUENCE</scope>
    <source>
        <strain evidence="4">TK19036</strain>
    </source>
</reference>
<dbReference type="InterPro" id="IPR033399">
    <property type="entry name" value="TP_0789-like"/>
</dbReference>
<gene>
    <name evidence="4" type="ORF">K4G66_21660</name>
</gene>
<dbReference type="Pfam" id="PF17131">
    <property type="entry name" value="LolA_like"/>
    <property type="match status" value="1"/>
</dbReference>
<evidence type="ECO:0000313" key="4">
    <source>
        <dbReference type="EMBL" id="WKN34987.1"/>
    </source>
</evidence>
<organism evidence="4">
    <name type="scientific">Roseihalotalea indica</name>
    <dbReference type="NCBI Taxonomy" id="2867963"/>
    <lineage>
        <taxon>Bacteria</taxon>
        <taxon>Pseudomonadati</taxon>
        <taxon>Bacteroidota</taxon>
        <taxon>Cytophagia</taxon>
        <taxon>Cytophagales</taxon>
        <taxon>Catalimonadaceae</taxon>
        <taxon>Roseihalotalea</taxon>
    </lineage>
</organism>
<evidence type="ECO:0000256" key="2">
    <source>
        <dbReference type="SAM" id="SignalP"/>
    </source>
</evidence>
<dbReference type="EMBL" id="CP120682">
    <property type="protein sequence ID" value="WKN34987.1"/>
    <property type="molecule type" value="Genomic_DNA"/>
</dbReference>
<evidence type="ECO:0000256" key="1">
    <source>
        <dbReference type="ARBA" id="ARBA00022729"/>
    </source>
</evidence>
<proteinExistence type="predicted"/>
<keyword evidence="4" id="KW-0449">Lipoprotein</keyword>
<dbReference type="Gene3D" id="2.50.20.10">
    <property type="entry name" value="Lipoprotein localisation LolA/LolB/LppX"/>
    <property type="match status" value="1"/>
</dbReference>
<dbReference type="AlphaFoldDB" id="A0AA49GHV7"/>
<dbReference type="SUPFAM" id="SSF89392">
    <property type="entry name" value="Prokaryotic lipoproteins and lipoprotein localization factors"/>
    <property type="match status" value="1"/>
</dbReference>
<protein>
    <submittedName>
        <fullName evidence="4">Outer membrane lipoprotein-sorting protein</fullName>
    </submittedName>
</protein>
<reference evidence="4" key="2">
    <citation type="journal article" date="2024" name="Antonie Van Leeuwenhoek">
        <title>Roseihalotalea indica gen. nov., sp. nov., a halophilic Bacteroidetes from mesopelagic Southwest Indian Ocean with higher carbohydrate metabolic potential.</title>
        <authorList>
            <person name="Chen B."/>
            <person name="Zhang M."/>
            <person name="Lin D."/>
            <person name="Ye J."/>
            <person name="Tang K."/>
        </authorList>
    </citation>
    <scope>NUCLEOTIDE SEQUENCE</scope>
    <source>
        <strain evidence="4">TK19036</strain>
    </source>
</reference>